<accession>W9GT97</accession>
<comment type="caution">
    <text evidence="2">The sequence shown here is derived from an EMBL/GenBank/DDBJ whole genome shotgun (WGS) entry which is preliminary data.</text>
</comment>
<dbReference type="Pfam" id="PF01958">
    <property type="entry name" value="Asp_DH_C"/>
    <property type="match status" value="1"/>
</dbReference>
<evidence type="ECO:0000259" key="1">
    <source>
        <dbReference type="Pfam" id="PF01958"/>
    </source>
</evidence>
<protein>
    <recommendedName>
        <fullName evidence="1">Aspartate dehydrogenase domain-containing protein</fullName>
    </recommendedName>
</protein>
<dbReference type="AlphaFoldDB" id="W9GT97"/>
<dbReference type="STRING" id="1385369.N825_21910"/>
<dbReference type="GO" id="GO:0033735">
    <property type="term" value="F:aspartate dehydrogenase [NAD(P)+] activity"/>
    <property type="evidence" value="ECO:0007669"/>
    <property type="project" value="InterPro"/>
</dbReference>
<dbReference type="GO" id="GO:0009435">
    <property type="term" value="P:NAD+ biosynthetic process"/>
    <property type="evidence" value="ECO:0007669"/>
    <property type="project" value="InterPro"/>
</dbReference>
<gene>
    <name evidence="2" type="ORF">N825_21910</name>
</gene>
<evidence type="ECO:0000313" key="3">
    <source>
        <dbReference type="Proteomes" id="UP000019486"/>
    </source>
</evidence>
<sequence>MSKVSRTRERTPSAPRRYTHRIIVDADSASFEMTIENIPSENPKTGRIAALSVVAALRKITVPLRIST</sequence>
<proteinExistence type="predicted"/>
<dbReference type="EMBL" id="AVFL01000031">
    <property type="protein sequence ID" value="EWY37105.1"/>
    <property type="molecule type" value="Genomic_DNA"/>
</dbReference>
<dbReference type="InterPro" id="IPR002811">
    <property type="entry name" value="Asp_DH"/>
</dbReference>
<keyword evidence="3" id="KW-1185">Reference proteome</keyword>
<evidence type="ECO:0000313" key="2">
    <source>
        <dbReference type="EMBL" id="EWY37105.1"/>
    </source>
</evidence>
<name>W9GT97_9PROT</name>
<dbReference type="PATRIC" id="fig|1385369.3.peg.5923"/>
<feature type="domain" description="Aspartate dehydrogenase" evidence="1">
    <location>
        <begin position="12"/>
        <end position="54"/>
    </location>
</feature>
<reference evidence="2 3" key="1">
    <citation type="submission" date="2013-08" db="EMBL/GenBank/DDBJ databases">
        <title>The genome sequence of Skermanella stibiiresistens.</title>
        <authorList>
            <person name="Zhu W."/>
            <person name="Wang G."/>
        </authorList>
    </citation>
    <scope>NUCLEOTIDE SEQUENCE [LARGE SCALE GENOMIC DNA]</scope>
    <source>
        <strain evidence="2 3">SB22</strain>
    </source>
</reference>
<organism evidence="2 3">
    <name type="scientific">Skermanella stibiiresistens SB22</name>
    <dbReference type="NCBI Taxonomy" id="1385369"/>
    <lineage>
        <taxon>Bacteria</taxon>
        <taxon>Pseudomonadati</taxon>
        <taxon>Pseudomonadota</taxon>
        <taxon>Alphaproteobacteria</taxon>
        <taxon>Rhodospirillales</taxon>
        <taxon>Azospirillaceae</taxon>
        <taxon>Skermanella</taxon>
    </lineage>
</organism>
<dbReference type="Proteomes" id="UP000019486">
    <property type="component" value="Unassembled WGS sequence"/>
</dbReference>
<dbReference type="RefSeq" id="WP_037459548.1">
    <property type="nucleotide sequence ID" value="NZ_AVFL01000031.1"/>
</dbReference>